<keyword evidence="12" id="KW-1185">Reference proteome</keyword>
<dbReference type="InterPro" id="IPR017441">
    <property type="entry name" value="Protein_kinase_ATP_BS"/>
</dbReference>
<dbReference type="GO" id="GO:0050684">
    <property type="term" value="P:regulation of mRNA processing"/>
    <property type="evidence" value="ECO:0007669"/>
    <property type="project" value="TreeGrafter"/>
</dbReference>
<dbReference type="STRING" id="708197.A0A166YBF2"/>
<evidence type="ECO:0000256" key="2">
    <source>
        <dbReference type="ARBA" id="ARBA00022527"/>
    </source>
</evidence>
<comment type="catalytic activity">
    <reaction evidence="7">
        <text>L-threonyl-[protein] + ATP = O-phospho-L-threonyl-[protein] + ADP + H(+)</text>
        <dbReference type="Rhea" id="RHEA:46608"/>
        <dbReference type="Rhea" id="RHEA-COMP:11060"/>
        <dbReference type="Rhea" id="RHEA-COMP:11605"/>
        <dbReference type="ChEBI" id="CHEBI:15378"/>
        <dbReference type="ChEBI" id="CHEBI:30013"/>
        <dbReference type="ChEBI" id="CHEBI:30616"/>
        <dbReference type="ChEBI" id="CHEBI:61977"/>
        <dbReference type="ChEBI" id="CHEBI:456216"/>
        <dbReference type="EC" id="2.7.11.1"/>
    </reaction>
</comment>
<dbReference type="SUPFAM" id="SSF56112">
    <property type="entry name" value="Protein kinase-like (PK-like)"/>
    <property type="match status" value="1"/>
</dbReference>
<evidence type="ECO:0000256" key="5">
    <source>
        <dbReference type="ARBA" id="ARBA00022777"/>
    </source>
</evidence>
<evidence type="ECO:0000259" key="10">
    <source>
        <dbReference type="PROSITE" id="PS50011"/>
    </source>
</evidence>
<keyword evidence="3" id="KW-0808">Transferase</keyword>
<dbReference type="GO" id="GO:0004674">
    <property type="term" value="F:protein serine/threonine kinase activity"/>
    <property type="evidence" value="ECO:0007669"/>
    <property type="project" value="UniProtKB-KW"/>
</dbReference>
<keyword evidence="4 9" id="KW-0547">Nucleotide-binding</keyword>
<evidence type="ECO:0000256" key="9">
    <source>
        <dbReference type="PROSITE-ProRule" id="PRU10141"/>
    </source>
</evidence>
<dbReference type="InterPro" id="IPR000719">
    <property type="entry name" value="Prot_kinase_dom"/>
</dbReference>
<dbReference type="OrthoDB" id="5979581at2759"/>
<feature type="domain" description="Protein kinase" evidence="10">
    <location>
        <begin position="38"/>
        <end position="409"/>
    </location>
</feature>
<evidence type="ECO:0000313" key="11">
    <source>
        <dbReference type="EMBL" id="KZL77456.1"/>
    </source>
</evidence>
<organism evidence="11 12">
    <name type="scientific">Colletotrichum tofieldiae</name>
    <dbReference type="NCBI Taxonomy" id="708197"/>
    <lineage>
        <taxon>Eukaryota</taxon>
        <taxon>Fungi</taxon>
        <taxon>Dikarya</taxon>
        <taxon>Ascomycota</taxon>
        <taxon>Pezizomycotina</taxon>
        <taxon>Sordariomycetes</taxon>
        <taxon>Hypocreomycetidae</taxon>
        <taxon>Glomerellales</taxon>
        <taxon>Glomerellaceae</taxon>
        <taxon>Colletotrichum</taxon>
        <taxon>Colletotrichum spaethianum species complex</taxon>
    </lineage>
</organism>
<comment type="caution">
    <text evidence="11">The sequence shown here is derived from an EMBL/GenBank/DDBJ whole genome shotgun (WGS) entry which is preliminary data.</text>
</comment>
<feature type="binding site" evidence="9">
    <location>
        <position position="67"/>
    </location>
    <ligand>
        <name>ATP</name>
        <dbReference type="ChEBI" id="CHEBI:30616"/>
    </ligand>
</feature>
<dbReference type="AlphaFoldDB" id="A0A166YBF2"/>
<dbReference type="Gene3D" id="3.30.200.20">
    <property type="entry name" value="Phosphorylase Kinase, domain 1"/>
    <property type="match status" value="1"/>
</dbReference>
<dbReference type="PANTHER" id="PTHR47634">
    <property type="entry name" value="PROTEIN KINASE DOMAIN-CONTAINING PROTEIN-RELATED"/>
    <property type="match status" value="1"/>
</dbReference>
<dbReference type="GO" id="GO:0000245">
    <property type="term" value="P:spliceosomal complex assembly"/>
    <property type="evidence" value="ECO:0007669"/>
    <property type="project" value="TreeGrafter"/>
</dbReference>
<accession>A0A166YBF2</accession>
<dbReference type="PROSITE" id="PS50011">
    <property type="entry name" value="PROTEIN_KINASE_DOM"/>
    <property type="match status" value="1"/>
</dbReference>
<dbReference type="PROSITE" id="PS00107">
    <property type="entry name" value="PROTEIN_KINASE_ATP"/>
    <property type="match status" value="1"/>
</dbReference>
<proteinExistence type="predicted"/>
<dbReference type="Proteomes" id="UP000076552">
    <property type="component" value="Unassembled WGS sequence"/>
</dbReference>
<dbReference type="SMART" id="SM00220">
    <property type="entry name" value="S_TKc"/>
    <property type="match status" value="1"/>
</dbReference>
<gene>
    <name evidence="11" type="ORF">CT0861_06890</name>
</gene>
<keyword evidence="2" id="KW-0723">Serine/threonine-protein kinase</keyword>
<dbReference type="Gene3D" id="1.10.510.10">
    <property type="entry name" value="Transferase(Phosphotransferase) domain 1"/>
    <property type="match status" value="1"/>
</dbReference>
<dbReference type="EC" id="2.7.11.1" evidence="1"/>
<dbReference type="PANTHER" id="PTHR47634:SF9">
    <property type="entry name" value="PROTEIN KINASE DOMAIN-CONTAINING PROTEIN-RELATED"/>
    <property type="match status" value="1"/>
</dbReference>
<evidence type="ECO:0000313" key="12">
    <source>
        <dbReference type="Proteomes" id="UP000076552"/>
    </source>
</evidence>
<sequence length="425" mass="47331">MSASGIEYGYIEDVERLSDYRLGGYHPIQIDDHLHKRYRVVHKLGHGTFSTAWLALDENTSKYVAIKVGTADADIQEVNILSQLTTGAAASSHAADEASMIPTVLDRFSLDGPNGTHPCLVTVPARCSLMDAREASDSRLFQLDVARALAAQLAMAISLAHSKGYAHGDLHLGNLLLQLPSSLNNLSVEQLYAKFGAPEPEPVVRLDGKPTSSAAGVPSYAIPPVRLGIASDEVTLNEAKLLLGDFGVAFRPSDNSRFESYTPLLIRPPEAFFEPTTPLSFASDIWSLGCAIFELLAHRSLIDGILAPQDEITAQQVHLQGPLPSEWWNSWEKRPRWFDDAGKPLSNKCDIWTWDRRFEQWVQEPRQSCGMDVINEEEKAALFELLQWMLAWRPSERPNAEEVLGTVWMKRWALPAYEEGRKGWK</sequence>
<keyword evidence="5" id="KW-0418">Kinase</keyword>
<dbReference type="InterPro" id="IPR051334">
    <property type="entry name" value="SRPK"/>
</dbReference>
<name>A0A166YBF2_9PEZI</name>
<keyword evidence="6 9" id="KW-0067">ATP-binding</keyword>
<dbReference type="GO" id="GO:0005524">
    <property type="term" value="F:ATP binding"/>
    <property type="evidence" value="ECO:0007669"/>
    <property type="project" value="UniProtKB-UniRule"/>
</dbReference>
<evidence type="ECO:0000256" key="3">
    <source>
        <dbReference type="ARBA" id="ARBA00022679"/>
    </source>
</evidence>
<protein>
    <recommendedName>
        <fullName evidence="1">non-specific serine/threonine protein kinase</fullName>
        <ecNumber evidence="1">2.7.11.1</ecNumber>
    </recommendedName>
</protein>
<dbReference type="EMBL" id="LFIV01000007">
    <property type="protein sequence ID" value="KZL77456.1"/>
    <property type="molecule type" value="Genomic_DNA"/>
</dbReference>
<evidence type="ECO:0000256" key="8">
    <source>
        <dbReference type="ARBA" id="ARBA00048679"/>
    </source>
</evidence>
<dbReference type="InterPro" id="IPR011009">
    <property type="entry name" value="Kinase-like_dom_sf"/>
</dbReference>
<evidence type="ECO:0000256" key="6">
    <source>
        <dbReference type="ARBA" id="ARBA00022840"/>
    </source>
</evidence>
<reference evidence="11 12" key="1">
    <citation type="submission" date="2015-06" db="EMBL/GenBank/DDBJ databases">
        <title>Survival trade-offs in plant roots during colonization by closely related pathogenic and mutualistic fungi.</title>
        <authorList>
            <person name="Hacquard S."/>
            <person name="Kracher B."/>
            <person name="Hiruma K."/>
            <person name="Weinman A."/>
            <person name="Muench P."/>
            <person name="Garrido Oter R."/>
            <person name="Ver Loren van Themaat E."/>
            <person name="Dallerey J.-F."/>
            <person name="Damm U."/>
            <person name="Henrissat B."/>
            <person name="Lespinet O."/>
            <person name="Thon M."/>
            <person name="Kemen E."/>
            <person name="McHardy A.C."/>
            <person name="Schulze-Lefert P."/>
            <person name="O'Connell R.J."/>
        </authorList>
    </citation>
    <scope>NUCLEOTIDE SEQUENCE [LARGE SCALE GENOMIC DNA]</scope>
    <source>
        <strain evidence="11 12">0861</strain>
    </source>
</reference>
<evidence type="ECO:0000256" key="4">
    <source>
        <dbReference type="ARBA" id="ARBA00022741"/>
    </source>
</evidence>
<evidence type="ECO:0000256" key="7">
    <source>
        <dbReference type="ARBA" id="ARBA00047899"/>
    </source>
</evidence>
<comment type="catalytic activity">
    <reaction evidence="8">
        <text>L-seryl-[protein] + ATP = O-phospho-L-seryl-[protein] + ADP + H(+)</text>
        <dbReference type="Rhea" id="RHEA:17989"/>
        <dbReference type="Rhea" id="RHEA-COMP:9863"/>
        <dbReference type="Rhea" id="RHEA-COMP:11604"/>
        <dbReference type="ChEBI" id="CHEBI:15378"/>
        <dbReference type="ChEBI" id="CHEBI:29999"/>
        <dbReference type="ChEBI" id="CHEBI:30616"/>
        <dbReference type="ChEBI" id="CHEBI:83421"/>
        <dbReference type="ChEBI" id="CHEBI:456216"/>
        <dbReference type="EC" id="2.7.11.1"/>
    </reaction>
</comment>
<evidence type="ECO:0000256" key="1">
    <source>
        <dbReference type="ARBA" id="ARBA00012513"/>
    </source>
</evidence>
<dbReference type="Pfam" id="PF00069">
    <property type="entry name" value="Pkinase"/>
    <property type="match status" value="1"/>
</dbReference>